<evidence type="ECO:0000256" key="1">
    <source>
        <dbReference type="SAM" id="Phobius"/>
    </source>
</evidence>
<comment type="caution">
    <text evidence="3">The sequence shown here is derived from an EMBL/GenBank/DDBJ whole genome shotgun (WGS) entry which is preliminary data.</text>
</comment>
<evidence type="ECO:0000313" key="4">
    <source>
        <dbReference type="Proteomes" id="UP000567179"/>
    </source>
</evidence>
<name>A0A8H5BA95_9AGAR</name>
<organism evidence="3 4">
    <name type="scientific">Psilocybe cf. subviscida</name>
    <dbReference type="NCBI Taxonomy" id="2480587"/>
    <lineage>
        <taxon>Eukaryota</taxon>
        <taxon>Fungi</taxon>
        <taxon>Dikarya</taxon>
        <taxon>Basidiomycota</taxon>
        <taxon>Agaricomycotina</taxon>
        <taxon>Agaricomycetes</taxon>
        <taxon>Agaricomycetidae</taxon>
        <taxon>Agaricales</taxon>
        <taxon>Agaricineae</taxon>
        <taxon>Strophariaceae</taxon>
        <taxon>Psilocybe</taxon>
    </lineage>
</organism>
<dbReference type="Proteomes" id="UP000567179">
    <property type="component" value="Unassembled WGS sequence"/>
</dbReference>
<dbReference type="EMBL" id="JAACJJ010000029">
    <property type="protein sequence ID" value="KAF5319517.1"/>
    <property type="molecule type" value="Genomic_DNA"/>
</dbReference>
<feature type="domain" description="DUF2470" evidence="2">
    <location>
        <begin position="14"/>
        <end position="85"/>
    </location>
</feature>
<feature type="transmembrane region" description="Helical" evidence="1">
    <location>
        <begin position="138"/>
        <end position="157"/>
    </location>
</feature>
<keyword evidence="1" id="KW-0472">Membrane</keyword>
<reference evidence="3 4" key="1">
    <citation type="journal article" date="2020" name="ISME J.">
        <title>Uncovering the hidden diversity of litter-decomposition mechanisms in mushroom-forming fungi.</title>
        <authorList>
            <person name="Floudas D."/>
            <person name="Bentzer J."/>
            <person name="Ahren D."/>
            <person name="Johansson T."/>
            <person name="Persson P."/>
            <person name="Tunlid A."/>
        </authorList>
    </citation>
    <scope>NUCLEOTIDE SEQUENCE [LARGE SCALE GENOMIC DNA]</scope>
    <source>
        <strain evidence="3 4">CBS 101986</strain>
    </source>
</reference>
<dbReference type="InterPro" id="IPR019595">
    <property type="entry name" value="DUF2470"/>
</dbReference>
<dbReference type="InterPro" id="IPR037119">
    <property type="entry name" value="Haem_oxidase_HugZ-like_sf"/>
</dbReference>
<dbReference type="Pfam" id="PF14934">
    <property type="entry name" value="TMEM254"/>
    <property type="match status" value="1"/>
</dbReference>
<dbReference type="AlphaFoldDB" id="A0A8H5BA95"/>
<protein>
    <recommendedName>
        <fullName evidence="2">DUF2470 domain-containing protein</fullName>
    </recommendedName>
</protein>
<keyword evidence="1" id="KW-1133">Transmembrane helix</keyword>
<dbReference type="InterPro" id="IPR028110">
    <property type="entry name" value="TMEM254"/>
</dbReference>
<dbReference type="Pfam" id="PF10615">
    <property type="entry name" value="DUF2470"/>
    <property type="match status" value="1"/>
</dbReference>
<evidence type="ECO:0000259" key="2">
    <source>
        <dbReference type="Pfam" id="PF10615"/>
    </source>
</evidence>
<evidence type="ECO:0000313" key="3">
    <source>
        <dbReference type="EMBL" id="KAF5319517.1"/>
    </source>
</evidence>
<dbReference type="Gene3D" id="3.20.180.10">
    <property type="entry name" value="PNP-oxidase-like"/>
    <property type="match status" value="1"/>
</dbReference>
<feature type="transmembrane region" description="Helical" evidence="1">
    <location>
        <begin position="177"/>
        <end position="197"/>
    </location>
</feature>
<sequence length="215" mass="23707">MADPVAEKSGFLKMYMSSHPDTLVAYAKWFGNVKEIITSAEMSAIDCKSMTLTCTLKDKSTKVVVVPIEPPMKGYEDVKPRLLEMKAFAQEGLGMIKAPKITTFVFPDNAYISAIFIAVISTPYLFQGTSSPLGSVANWAVSWIGTTGAAWLFWSFMVLHGLESLYTASLCKRHSTGLVLGLQYVLATQLSGFPIWSTMRKNIQTARIDSVMKIQ</sequence>
<keyword evidence="1" id="KW-0812">Transmembrane</keyword>
<feature type="transmembrane region" description="Helical" evidence="1">
    <location>
        <begin position="110"/>
        <end position="126"/>
    </location>
</feature>
<gene>
    <name evidence="3" type="ORF">D9619_008715</name>
</gene>
<accession>A0A8H5BA95</accession>
<dbReference type="PANTHER" id="PTHR37783">
    <property type="entry name" value="MEMBRANE PROTEIN, PUTATIVE (AFU_ORTHOLOGUE AFUA_1G04315)-RELATED"/>
    <property type="match status" value="1"/>
</dbReference>
<keyword evidence="4" id="KW-1185">Reference proteome</keyword>
<dbReference type="PANTHER" id="PTHR37783:SF1">
    <property type="entry name" value="MEMBRANE PROTEIN, PUTATIVE (AFU_ORTHOLOGUE AFUA_1G04315)-RELATED"/>
    <property type="match status" value="1"/>
</dbReference>
<proteinExistence type="predicted"/>
<dbReference type="OrthoDB" id="5553410at2759"/>